<dbReference type="GO" id="GO:0009653">
    <property type="term" value="P:anatomical structure morphogenesis"/>
    <property type="evidence" value="ECO:0007669"/>
    <property type="project" value="UniProtKB-ARBA"/>
</dbReference>
<feature type="domain" description="Fibronectin type-III" evidence="7">
    <location>
        <begin position="497"/>
        <end position="588"/>
    </location>
</feature>
<evidence type="ECO:0000256" key="2">
    <source>
        <dbReference type="ARBA" id="ARBA00023157"/>
    </source>
</evidence>
<dbReference type="SMART" id="SM00409">
    <property type="entry name" value="IG"/>
    <property type="match status" value="4"/>
</dbReference>
<gene>
    <name evidence="8" type="ORF">ILUMI_23088</name>
</gene>
<dbReference type="GO" id="GO:0098609">
    <property type="term" value="P:cell-cell adhesion"/>
    <property type="evidence" value="ECO:0007669"/>
    <property type="project" value="TreeGrafter"/>
</dbReference>
<accession>A0A8K0CFW5</accession>
<evidence type="ECO:0000313" key="8">
    <source>
        <dbReference type="EMBL" id="KAF2883075.1"/>
    </source>
</evidence>
<dbReference type="PROSITE" id="PS50835">
    <property type="entry name" value="IG_LIKE"/>
    <property type="match status" value="4"/>
</dbReference>
<dbReference type="InterPro" id="IPR007110">
    <property type="entry name" value="Ig-like_dom"/>
</dbReference>
<evidence type="ECO:0000256" key="4">
    <source>
        <dbReference type="SAM" id="Phobius"/>
    </source>
</evidence>
<evidence type="ECO:0008006" key="10">
    <source>
        <dbReference type="Google" id="ProtNLM"/>
    </source>
</evidence>
<dbReference type="InterPro" id="IPR036116">
    <property type="entry name" value="FN3_sf"/>
</dbReference>
<dbReference type="Proteomes" id="UP000801492">
    <property type="component" value="Unassembled WGS sequence"/>
</dbReference>
<keyword evidence="2" id="KW-1015">Disulfide bond</keyword>
<comment type="caution">
    <text evidence="8">The sequence shown here is derived from an EMBL/GenBank/DDBJ whole genome shotgun (WGS) entry which is preliminary data.</text>
</comment>
<feature type="chain" id="PRO_5035457294" description="Protogenin" evidence="5">
    <location>
        <begin position="22"/>
        <end position="1152"/>
    </location>
</feature>
<evidence type="ECO:0000256" key="3">
    <source>
        <dbReference type="ARBA" id="ARBA00023319"/>
    </source>
</evidence>
<keyword evidence="1" id="KW-0677">Repeat</keyword>
<feature type="domain" description="Ig-like" evidence="6">
    <location>
        <begin position="317"/>
        <end position="401"/>
    </location>
</feature>
<feature type="domain" description="Ig-like" evidence="6">
    <location>
        <begin position="34"/>
        <end position="121"/>
    </location>
</feature>
<dbReference type="EMBL" id="VTPC01090562">
    <property type="protein sequence ID" value="KAF2883075.1"/>
    <property type="molecule type" value="Genomic_DNA"/>
</dbReference>
<keyword evidence="5" id="KW-0732">Signal</keyword>
<dbReference type="PANTHER" id="PTHR44170">
    <property type="entry name" value="PROTEIN SIDEKICK"/>
    <property type="match status" value="1"/>
</dbReference>
<feature type="domain" description="Ig-like" evidence="6">
    <location>
        <begin position="123"/>
        <end position="221"/>
    </location>
</feature>
<dbReference type="FunFam" id="2.60.40.10:FF:000032">
    <property type="entry name" value="palladin isoform X1"/>
    <property type="match status" value="1"/>
</dbReference>
<feature type="signal peptide" evidence="5">
    <location>
        <begin position="1"/>
        <end position="21"/>
    </location>
</feature>
<dbReference type="GO" id="GO:0030154">
    <property type="term" value="P:cell differentiation"/>
    <property type="evidence" value="ECO:0007669"/>
    <property type="project" value="UniProtKB-ARBA"/>
</dbReference>
<dbReference type="InterPro" id="IPR013098">
    <property type="entry name" value="Ig_I-set"/>
</dbReference>
<evidence type="ECO:0000259" key="7">
    <source>
        <dbReference type="PROSITE" id="PS50853"/>
    </source>
</evidence>
<dbReference type="SMART" id="SM00060">
    <property type="entry name" value="FN3"/>
    <property type="match status" value="4"/>
</dbReference>
<dbReference type="Pfam" id="PF07679">
    <property type="entry name" value="I-set"/>
    <property type="match status" value="1"/>
</dbReference>
<keyword evidence="4" id="KW-0472">Membrane</keyword>
<dbReference type="PANTHER" id="PTHR44170:SF54">
    <property type="entry name" value="FI24025P1"/>
    <property type="match status" value="1"/>
</dbReference>
<keyword evidence="4" id="KW-0812">Transmembrane</keyword>
<evidence type="ECO:0000256" key="5">
    <source>
        <dbReference type="SAM" id="SignalP"/>
    </source>
</evidence>
<feature type="domain" description="Fibronectin type-III" evidence="7">
    <location>
        <begin position="614"/>
        <end position="707"/>
    </location>
</feature>
<dbReference type="SMART" id="SM00408">
    <property type="entry name" value="IGc2"/>
    <property type="match status" value="4"/>
</dbReference>
<proteinExistence type="predicted"/>
<organism evidence="8 9">
    <name type="scientific">Ignelater luminosus</name>
    <name type="common">Cucubano</name>
    <name type="synonym">Pyrophorus luminosus</name>
    <dbReference type="NCBI Taxonomy" id="2038154"/>
    <lineage>
        <taxon>Eukaryota</taxon>
        <taxon>Metazoa</taxon>
        <taxon>Ecdysozoa</taxon>
        <taxon>Arthropoda</taxon>
        <taxon>Hexapoda</taxon>
        <taxon>Insecta</taxon>
        <taxon>Pterygota</taxon>
        <taxon>Neoptera</taxon>
        <taxon>Endopterygota</taxon>
        <taxon>Coleoptera</taxon>
        <taxon>Polyphaga</taxon>
        <taxon>Elateriformia</taxon>
        <taxon>Elateroidea</taxon>
        <taxon>Elateridae</taxon>
        <taxon>Agrypninae</taxon>
        <taxon>Pyrophorini</taxon>
        <taxon>Ignelater</taxon>
    </lineage>
</organism>
<evidence type="ECO:0000313" key="9">
    <source>
        <dbReference type="Proteomes" id="UP000801492"/>
    </source>
</evidence>
<dbReference type="SUPFAM" id="SSF49265">
    <property type="entry name" value="Fibronectin type III"/>
    <property type="match status" value="2"/>
</dbReference>
<feature type="domain" description="Fibronectin type-III" evidence="7">
    <location>
        <begin position="711"/>
        <end position="819"/>
    </location>
</feature>
<dbReference type="PROSITE" id="PS50853">
    <property type="entry name" value="FN3"/>
    <property type="match status" value="4"/>
</dbReference>
<dbReference type="Pfam" id="PF00041">
    <property type="entry name" value="fn3"/>
    <property type="match status" value="4"/>
</dbReference>
<keyword evidence="9" id="KW-1185">Reference proteome</keyword>
<dbReference type="InterPro" id="IPR003599">
    <property type="entry name" value="Ig_sub"/>
</dbReference>
<dbReference type="InterPro" id="IPR013783">
    <property type="entry name" value="Ig-like_fold"/>
</dbReference>
<evidence type="ECO:0000256" key="1">
    <source>
        <dbReference type="ARBA" id="ARBA00022737"/>
    </source>
</evidence>
<dbReference type="SUPFAM" id="SSF48726">
    <property type="entry name" value="Immunoglobulin"/>
    <property type="match status" value="4"/>
</dbReference>
<dbReference type="InterPro" id="IPR036179">
    <property type="entry name" value="Ig-like_dom_sf"/>
</dbReference>
<name>A0A8K0CFW5_IGNLU</name>
<reference evidence="8" key="1">
    <citation type="submission" date="2019-08" db="EMBL/GenBank/DDBJ databases">
        <title>The genome of the North American firefly Photinus pyralis.</title>
        <authorList>
            <consortium name="Photinus pyralis genome working group"/>
            <person name="Fallon T.R."/>
            <person name="Sander Lower S.E."/>
            <person name="Weng J.-K."/>
        </authorList>
    </citation>
    <scope>NUCLEOTIDE SEQUENCE</scope>
    <source>
        <strain evidence="8">TRF0915ILg1</strain>
        <tissue evidence="8">Whole body</tissue>
    </source>
</reference>
<feature type="transmembrane region" description="Helical" evidence="4">
    <location>
        <begin position="836"/>
        <end position="862"/>
    </location>
</feature>
<evidence type="ECO:0000259" key="6">
    <source>
        <dbReference type="PROSITE" id="PS50835"/>
    </source>
</evidence>
<protein>
    <recommendedName>
        <fullName evidence="10">Protogenin</fullName>
    </recommendedName>
</protein>
<dbReference type="Pfam" id="PF13927">
    <property type="entry name" value="Ig_3"/>
    <property type="match status" value="3"/>
</dbReference>
<keyword evidence="4" id="KW-1133">Transmembrane helix</keyword>
<dbReference type="OrthoDB" id="438268at2759"/>
<dbReference type="InterPro" id="IPR003961">
    <property type="entry name" value="FN3_dom"/>
</dbReference>
<feature type="domain" description="Fibronectin type-III" evidence="7">
    <location>
        <begin position="411"/>
        <end position="496"/>
    </location>
</feature>
<sequence length="1152" mass="128097">MAVRVFQFSVVFAIGFCFGPAAESAVATGVTEIPLSLYLKDPEDVIVGRGQSATLKCEAMSSSRGWNVYWSWLYEGNLILANDTRRQIRDNGSLYIPKVAGKKMEGEYQCLARNDIGAVISNPAKLKIATISREFIQQPNNVSVAEQQPVVLPCQIQSTPDALIHWERDNKPLPHSTRYVPLPLGALLITSTHSSDTGFYRCVATNKILKKTKRSKSGQLTVLPPPRSIEPPKFLPLGIAPYITTLVGNNLTLYCAVTGWPTPTIQWLKNMSVVVGNSSVFELRNVSEDVFGNYSCSASNTGGYDVMHYQIQVEQPPYFNVTPVSVSYPSARTVRLDCQVKGIPQPEISWLKNGEVLETVGRIKMQQSGLVLSHSFTTDAGLYQCVAVNSAGRAWVSAQLIPYFSESRPSPPQNVQCRSFDDSSICLMWDAPTNVTIQAYSVYAFSSVRTQDFVTNHTNLLANGLDSSTNYTFYVRSYSKVASDQSNNVSCQTGIKGERNLKVERLTETSVKLTWSNVSNDIPCGSTTPLYRVQWKRTDQHSTNIEYTGDLKKIISGLRPSATYEFHVESSTNKNDPSPAVYFSLSNEKANTETTLSTSDYSGIIDELNNTLPIPQQVEADPLSPYSINLTWMNVEENEKVFFTVCYVEAQDDRKCEKGHLIKSETNYVEIRNLRPNTKYEFKVRSEDLRGSASPFSHSVQVRTPVDVPSPVQDLKYKIINASTVCIKWRAPLHKNGKLVKYVVLYTPDQNRPLEQWHNLDVPATQTMIKKCWPFEDDAVTVVLTKLKSDAQYTVLVRAATEAGLSNPTVPLNFAIKDELPHNNDSQDDQYYKQKLVILTGIALGISISIVCVLCCVSCIIFRRRCVKREALARARLRASNNYYPSSTGVPYAGTSLQLRHQESCTAEAHEMQHLVSEEGATHIPPLTPTHLDTKGGAGFPNGQLNGTLKHAHINGHVANGHVHITENPRYDYHDCNGHMMNPRKPPKQESLLPSLRNCARRKPRGSCADDFRNSQHMLPTGELQGIAPYDISQTNSLRLPEISASSKLAKQNEISLANNVRPNETPSEVYENGKIRHHDTAEISKIPDYNSNCNSELNEMYKLQSGSLANDVLDMSKDNDLNVTQMTCLDDSFSVLPASHRKISPALGPNG</sequence>
<dbReference type="InterPro" id="IPR003598">
    <property type="entry name" value="Ig_sub2"/>
</dbReference>
<keyword evidence="3" id="KW-0393">Immunoglobulin domain</keyword>
<dbReference type="CDD" id="cd00063">
    <property type="entry name" value="FN3"/>
    <property type="match status" value="4"/>
</dbReference>
<feature type="domain" description="Ig-like" evidence="6">
    <location>
        <begin position="232"/>
        <end position="314"/>
    </location>
</feature>
<dbReference type="AlphaFoldDB" id="A0A8K0CFW5"/>
<dbReference type="Gene3D" id="2.60.40.10">
    <property type="entry name" value="Immunoglobulins"/>
    <property type="match status" value="8"/>
</dbReference>